<keyword evidence="5 11" id="KW-0812">Transmembrane</keyword>
<dbReference type="GO" id="GO:0016758">
    <property type="term" value="F:hexosyltransferase activity"/>
    <property type="evidence" value="ECO:0007669"/>
    <property type="project" value="InterPro"/>
</dbReference>
<dbReference type="Pfam" id="PF01762">
    <property type="entry name" value="Galactosyl_T"/>
    <property type="match status" value="1"/>
</dbReference>
<evidence type="ECO:0000256" key="6">
    <source>
        <dbReference type="ARBA" id="ARBA00022968"/>
    </source>
</evidence>
<gene>
    <name evidence="12" type="ORF">BLA29_000448</name>
</gene>
<evidence type="ECO:0000256" key="4">
    <source>
        <dbReference type="ARBA" id="ARBA00022679"/>
    </source>
</evidence>
<feature type="region of interest" description="Disordered" evidence="10">
    <location>
        <begin position="931"/>
        <end position="1017"/>
    </location>
</feature>
<feature type="transmembrane region" description="Helical" evidence="11">
    <location>
        <begin position="895"/>
        <end position="922"/>
    </location>
</feature>
<feature type="transmembrane region" description="Helical" evidence="11">
    <location>
        <begin position="636"/>
        <end position="657"/>
    </location>
</feature>
<reference evidence="12 13" key="1">
    <citation type="submission" date="2017-03" db="EMBL/GenBank/DDBJ databases">
        <title>Genome Survey of Euroglyphus maynei.</title>
        <authorList>
            <person name="Arlian L.G."/>
            <person name="Morgan M.S."/>
            <person name="Rider S.D."/>
        </authorList>
    </citation>
    <scope>NUCLEOTIDE SEQUENCE [LARGE SCALE GENOMIC DNA]</scope>
    <source>
        <strain evidence="12">Arlian Lab</strain>
        <tissue evidence="12">Whole body</tissue>
    </source>
</reference>
<evidence type="ECO:0000256" key="8">
    <source>
        <dbReference type="ARBA" id="ARBA00023034"/>
    </source>
</evidence>
<feature type="compositionally biased region" description="Basic residues" evidence="10">
    <location>
        <begin position="997"/>
        <end position="1017"/>
    </location>
</feature>
<dbReference type="PANTHER" id="PTHR11214:SF334">
    <property type="entry name" value="HEXOSYLTRANSFERASE"/>
    <property type="match status" value="1"/>
</dbReference>
<evidence type="ECO:0000313" key="13">
    <source>
        <dbReference type="Proteomes" id="UP000194236"/>
    </source>
</evidence>
<proteinExistence type="inferred from homology"/>
<protein>
    <submittedName>
        <fullName evidence="12">Uncharacterized protein</fullName>
    </submittedName>
</protein>
<dbReference type="OrthoDB" id="5957813at2759"/>
<keyword evidence="9 11" id="KW-0472">Membrane</keyword>
<keyword evidence="7 11" id="KW-1133">Transmembrane helix</keyword>
<sequence>WKKSNPIVVQIERDFPKSFFGAILYHHLNVVSRLDQILGLNYPNNVTMDYSIDQRRQQGFVTNIKLAEFRPITCENFGSKICDSKSLGLDLSALIFVITAPNDFTLRSLIRQTWAKKFIENTQQIRLYFAIGQSKYPAHQQMIEEEYSLYHDLIQWPFIESYNRLTIKSLAIIRWASIYCPLVRNIYKIDGDSLVNYENFMKFISKITHNSTKLSVYGKIRTPRAIRFWSKFAISFEDYPYVYYPKYTDANWMLSGLGNSLLTYATGVLDTMPALPFEDVFITGLIPHRMIIKHGIKYEHHYFPGYNDRIDAEDIDPCYFKKSIIFTHKFNDDNLLRVWKPVFTVDCSRPGTTLNDTFSLGVVDGHILQYNFDDSLAAYPIEQTDDLFRLINGRITKFAQIYPVLMNDEKFSKFIEQGGENVRINFAVQQSLMEPLYIFHILNASSHRMVIQSSTGNDYYFIEEKLSDEHKFNKMITVWSGDYDANTVIYQINYLIMTIDVKKKQTFVFNSLYLNRKPYGMLCFVPNSHGSKIRLQSSMDGGGSSCESITSITSTIDFAFMTKGNVYMVSIKEQNVYQFEQSLFYIANNEKDFLIKNIKDVFSCAPFDEYKENDDKNKVMSSKKRIVRPQMKEESWFIFDYKMIIISAIFALTFYFLPCLTCLESGFTLDETLSLGIFDNQIWQYTKSHSFVIYPYFLTKYCVGNSKRFYLADGNVSTVENFFPNLWKDGTFQTSVSEDPTMKNIHIAAQKSDFNRPFLVIHIVNQLKHRVMFQDLMDSGSHGTRIRLQHSDDNENCGSTVDMFSTIRFGFIANDYVYLISSVNSNVYFFDLSVFFIINSEKQFFTKKTNEIFFCESVPGDAEEYMKATIPTIDDQKRIMKPSMKPESENGKEPIVLIILGVISAVTILIIIGVVIYGSLFLQSDQKLEKQPPATSSSIQDSDAPLSSQLSSDSSMETPSHSQKSKLRTPPTKTKSSISSETRKSMVVKSKASSPKLARKSSAKSPLKRMVKSRSNG</sequence>
<feature type="non-terminal residue" evidence="12">
    <location>
        <position position="1"/>
    </location>
</feature>
<accession>A0A1Y3BSN4</accession>
<comment type="similarity">
    <text evidence="2">Belongs to the glycosyltransferase 31 family.</text>
</comment>
<evidence type="ECO:0000256" key="3">
    <source>
        <dbReference type="ARBA" id="ARBA00022676"/>
    </source>
</evidence>
<dbReference type="GO" id="GO:0006493">
    <property type="term" value="P:protein O-linked glycosylation"/>
    <property type="evidence" value="ECO:0007669"/>
    <property type="project" value="TreeGrafter"/>
</dbReference>
<dbReference type="GO" id="GO:0000139">
    <property type="term" value="C:Golgi membrane"/>
    <property type="evidence" value="ECO:0007669"/>
    <property type="project" value="UniProtKB-SubCell"/>
</dbReference>
<evidence type="ECO:0000313" key="12">
    <source>
        <dbReference type="EMBL" id="OTF83792.1"/>
    </source>
</evidence>
<keyword evidence="4" id="KW-0808">Transferase</keyword>
<dbReference type="Gene3D" id="3.90.550.50">
    <property type="match status" value="1"/>
</dbReference>
<comment type="caution">
    <text evidence="12">The sequence shown here is derived from an EMBL/GenBank/DDBJ whole genome shotgun (WGS) entry which is preliminary data.</text>
</comment>
<evidence type="ECO:0000256" key="2">
    <source>
        <dbReference type="ARBA" id="ARBA00008661"/>
    </source>
</evidence>
<comment type="subcellular location">
    <subcellularLocation>
        <location evidence="1">Golgi apparatus membrane</location>
        <topology evidence="1">Single-pass type II membrane protein</topology>
    </subcellularLocation>
</comment>
<evidence type="ECO:0000256" key="11">
    <source>
        <dbReference type="SAM" id="Phobius"/>
    </source>
</evidence>
<keyword evidence="3" id="KW-0328">Glycosyltransferase</keyword>
<evidence type="ECO:0000256" key="5">
    <source>
        <dbReference type="ARBA" id="ARBA00022692"/>
    </source>
</evidence>
<evidence type="ECO:0000256" key="1">
    <source>
        <dbReference type="ARBA" id="ARBA00004323"/>
    </source>
</evidence>
<evidence type="ECO:0000256" key="10">
    <source>
        <dbReference type="SAM" id="MobiDB-lite"/>
    </source>
</evidence>
<dbReference type="InterPro" id="IPR002659">
    <property type="entry name" value="Glyco_trans_31"/>
</dbReference>
<name>A0A1Y3BSN4_EURMA</name>
<keyword evidence="6" id="KW-0735">Signal-anchor</keyword>
<evidence type="ECO:0000256" key="9">
    <source>
        <dbReference type="ARBA" id="ARBA00023136"/>
    </source>
</evidence>
<dbReference type="PANTHER" id="PTHR11214">
    <property type="entry name" value="BETA-1,3-N-ACETYLGLUCOSAMINYLTRANSFERASE"/>
    <property type="match status" value="1"/>
</dbReference>
<dbReference type="EMBL" id="MUJZ01002101">
    <property type="protein sequence ID" value="OTF83792.1"/>
    <property type="molecule type" value="Genomic_DNA"/>
</dbReference>
<keyword evidence="13" id="KW-1185">Reference proteome</keyword>
<keyword evidence="8" id="KW-0333">Golgi apparatus</keyword>
<feature type="transmembrane region" description="Helical" evidence="11">
    <location>
        <begin position="816"/>
        <end position="838"/>
    </location>
</feature>
<organism evidence="12 13">
    <name type="scientific">Euroglyphus maynei</name>
    <name type="common">Mayne's house dust mite</name>
    <dbReference type="NCBI Taxonomy" id="6958"/>
    <lineage>
        <taxon>Eukaryota</taxon>
        <taxon>Metazoa</taxon>
        <taxon>Ecdysozoa</taxon>
        <taxon>Arthropoda</taxon>
        <taxon>Chelicerata</taxon>
        <taxon>Arachnida</taxon>
        <taxon>Acari</taxon>
        <taxon>Acariformes</taxon>
        <taxon>Sarcoptiformes</taxon>
        <taxon>Astigmata</taxon>
        <taxon>Psoroptidia</taxon>
        <taxon>Analgoidea</taxon>
        <taxon>Pyroglyphidae</taxon>
        <taxon>Pyroglyphinae</taxon>
        <taxon>Euroglyphus</taxon>
    </lineage>
</organism>
<dbReference type="AlphaFoldDB" id="A0A1Y3BSN4"/>
<evidence type="ECO:0000256" key="7">
    <source>
        <dbReference type="ARBA" id="ARBA00022989"/>
    </source>
</evidence>
<feature type="compositionally biased region" description="Low complexity" evidence="10">
    <location>
        <begin position="940"/>
        <end position="955"/>
    </location>
</feature>
<dbReference type="Proteomes" id="UP000194236">
    <property type="component" value="Unassembled WGS sequence"/>
</dbReference>